<proteinExistence type="predicted"/>
<evidence type="ECO:0000313" key="1">
    <source>
        <dbReference type="EMBL" id="PUV22922.1"/>
    </source>
</evidence>
<dbReference type="OrthoDB" id="978436at2"/>
<dbReference type="Proteomes" id="UP000250831">
    <property type="component" value="Unassembled WGS sequence"/>
</dbReference>
<reference evidence="1 2" key="1">
    <citation type="submission" date="2018-04" db="EMBL/GenBank/DDBJ databases">
        <title>Sphingobacterium sp. M46 Genome.</title>
        <authorList>
            <person name="Cheng J."/>
            <person name="Li Y."/>
        </authorList>
    </citation>
    <scope>NUCLEOTIDE SEQUENCE [LARGE SCALE GENOMIC DNA]</scope>
    <source>
        <strain evidence="1 2">M46</strain>
    </source>
</reference>
<keyword evidence="2" id="KW-1185">Reference proteome</keyword>
<accession>A0A363NQ50</accession>
<organism evidence="1 2">
    <name type="scientific">Sphingobacterium athyrii</name>
    <dbReference type="NCBI Taxonomy" id="2152717"/>
    <lineage>
        <taxon>Bacteria</taxon>
        <taxon>Pseudomonadati</taxon>
        <taxon>Bacteroidota</taxon>
        <taxon>Sphingobacteriia</taxon>
        <taxon>Sphingobacteriales</taxon>
        <taxon>Sphingobacteriaceae</taxon>
        <taxon>Sphingobacterium</taxon>
    </lineage>
</organism>
<protein>
    <submittedName>
        <fullName evidence="1">Uncharacterized protein</fullName>
    </submittedName>
</protein>
<comment type="caution">
    <text evidence="1">The sequence shown here is derived from an EMBL/GenBank/DDBJ whole genome shotgun (WGS) entry which is preliminary data.</text>
</comment>
<sequence length="91" mass="10573">MIKPIKIILAFMLVAGLFVSCKKDEQAPELVPPKPENVEIGYANIKQVIRGRFSILMRIFLPEIKSSPNTLPLKWLSTIWWHYIRRVTLLL</sequence>
<dbReference type="RefSeq" id="WP_108635257.1">
    <property type="nucleotide sequence ID" value="NZ_QCXX01000005.1"/>
</dbReference>
<name>A0A363NQ50_9SPHI</name>
<dbReference type="PROSITE" id="PS51257">
    <property type="entry name" value="PROKAR_LIPOPROTEIN"/>
    <property type="match status" value="1"/>
</dbReference>
<gene>
    <name evidence="1" type="ORF">DCO56_18545</name>
</gene>
<dbReference type="EMBL" id="QCXX01000005">
    <property type="protein sequence ID" value="PUV22922.1"/>
    <property type="molecule type" value="Genomic_DNA"/>
</dbReference>
<evidence type="ECO:0000313" key="2">
    <source>
        <dbReference type="Proteomes" id="UP000250831"/>
    </source>
</evidence>
<dbReference type="AlphaFoldDB" id="A0A363NQ50"/>